<dbReference type="Gene3D" id="2.60.120.560">
    <property type="entry name" value="Exo-inulinase, domain 1"/>
    <property type="match status" value="1"/>
</dbReference>
<dbReference type="Pfam" id="PF00251">
    <property type="entry name" value="Glyco_hydro_32N"/>
    <property type="match status" value="1"/>
</dbReference>
<dbReference type="PANTHER" id="PTHR43101:SF1">
    <property type="entry name" value="BETA-FRUCTOSIDASE"/>
    <property type="match status" value="1"/>
</dbReference>
<dbReference type="AlphaFoldDB" id="A0A7W0DSI6"/>
<evidence type="ECO:0000256" key="4">
    <source>
        <dbReference type="ARBA" id="ARBA00023295"/>
    </source>
</evidence>
<feature type="domain" description="Glycosyl hydrolase family 32 N-terminal" evidence="7">
    <location>
        <begin position="37"/>
        <end position="343"/>
    </location>
</feature>
<evidence type="ECO:0000256" key="1">
    <source>
        <dbReference type="ARBA" id="ARBA00009902"/>
    </source>
</evidence>
<organism evidence="9 10">
    <name type="scientific">Streptomyces himalayensis subsp. himalayensis</name>
    <dbReference type="NCBI Taxonomy" id="2756131"/>
    <lineage>
        <taxon>Bacteria</taxon>
        <taxon>Bacillati</taxon>
        <taxon>Actinomycetota</taxon>
        <taxon>Actinomycetes</taxon>
        <taxon>Kitasatosporales</taxon>
        <taxon>Streptomycetaceae</taxon>
        <taxon>Streptomyces</taxon>
        <taxon>Streptomyces himalayensis</taxon>
    </lineage>
</organism>
<dbReference type="SUPFAM" id="SSF75005">
    <property type="entry name" value="Arabinanase/levansucrase/invertase"/>
    <property type="match status" value="1"/>
</dbReference>
<evidence type="ECO:0000256" key="2">
    <source>
        <dbReference type="ARBA" id="ARBA00012758"/>
    </source>
</evidence>
<dbReference type="InterPro" id="IPR051214">
    <property type="entry name" value="GH32_Enzymes"/>
</dbReference>
<evidence type="ECO:0000256" key="3">
    <source>
        <dbReference type="ARBA" id="ARBA00022801"/>
    </source>
</evidence>
<evidence type="ECO:0000313" key="10">
    <source>
        <dbReference type="Proteomes" id="UP000545761"/>
    </source>
</evidence>
<evidence type="ECO:0000256" key="5">
    <source>
        <dbReference type="RuleBase" id="RU362110"/>
    </source>
</evidence>
<dbReference type="Gene3D" id="2.115.10.20">
    <property type="entry name" value="Glycosyl hydrolase domain, family 43"/>
    <property type="match status" value="1"/>
</dbReference>
<evidence type="ECO:0000313" key="9">
    <source>
        <dbReference type="EMBL" id="MBA2950437.1"/>
    </source>
</evidence>
<dbReference type="InterPro" id="IPR001362">
    <property type="entry name" value="Glyco_hydro_32"/>
</dbReference>
<dbReference type="GO" id="GO:0005975">
    <property type="term" value="P:carbohydrate metabolic process"/>
    <property type="evidence" value="ECO:0007669"/>
    <property type="project" value="InterPro"/>
</dbReference>
<dbReference type="SMART" id="SM00640">
    <property type="entry name" value="Glyco_32"/>
    <property type="match status" value="1"/>
</dbReference>
<feature type="domain" description="Glycosyl hydrolase family 32 C-terminal" evidence="8">
    <location>
        <begin position="388"/>
        <end position="480"/>
    </location>
</feature>
<dbReference type="InterPro" id="IPR013148">
    <property type="entry name" value="Glyco_hydro_32_N"/>
</dbReference>
<dbReference type="EMBL" id="JACEHE010000028">
    <property type="protein sequence ID" value="MBA2950437.1"/>
    <property type="molecule type" value="Genomic_DNA"/>
</dbReference>
<dbReference type="SUPFAM" id="SSF49899">
    <property type="entry name" value="Concanavalin A-like lectins/glucanases"/>
    <property type="match status" value="1"/>
</dbReference>
<dbReference type="Proteomes" id="UP000545761">
    <property type="component" value="Unassembled WGS sequence"/>
</dbReference>
<dbReference type="PANTHER" id="PTHR43101">
    <property type="entry name" value="BETA-FRUCTOSIDASE"/>
    <property type="match status" value="1"/>
</dbReference>
<dbReference type="InterPro" id="IPR013320">
    <property type="entry name" value="ConA-like_dom_sf"/>
</dbReference>
<dbReference type="InterPro" id="IPR023296">
    <property type="entry name" value="Glyco_hydro_beta-prop_sf"/>
</dbReference>
<keyword evidence="3 5" id="KW-0378">Hydrolase</keyword>
<dbReference type="GO" id="GO:0004564">
    <property type="term" value="F:beta-fructofuranosidase activity"/>
    <property type="evidence" value="ECO:0007669"/>
    <property type="project" value="UniProtKB-EC"/>
</dbReference>
<dbReference type="CDD" id="cd08996">
    <property type="entry name" value="GH32_FFase"/>
    <property type="match status" value="1"/>
</dbReference>
<reference evidence="9 10" key="1">
    <citation type="submission" date="2020-07" db="EMBL/GenBank/DDBJ databases">
        <title>Streptomyces isolated from Indian soil.</title>
        <authorList>
            <person name="Mandal S."/>
            <person name="Maiti P.K."/>
        </authorList>
    </citation>
    <scope>NUCLEOTIDE SEQUENCE [LARGE SCALE GENOMIC DNA]</scope>
    <source>
        <strain evidence="9 10">PSKA28</strain>
    </source>
</reference>
<proteinExistence type="inferred from homology"/>
<dbReference type="InterPro" id="IPR018053">
    <property type="entry name" value="Glyco_hydro_32_AS"/>
</dbReference>
<gene>
    <name evidence="9" type="ORF">H1D24_32785</name>
</gene>
<evidence type="ECO:0000256" key="6">
    <source>
        <dbReference type="SAM" id="MobiDB-lite"/>
    </source>
</evidence>
<feature type="region of interest" description="Disordered" evidence="6">
    <location>
        <begin position="338"/>
        <end position="360"/>
    </location>
</feature>
<evidence type="ECO:0000259" key="8">
    <source>
        <dbReference type="Pfam" id="PF08244"/>
    </source>
</evidence>
<comment type="caution">
    <text evidence="9">The sequence shown here is derived from an EMBL/GenBank/DDBJ whole genome shotgun (WGS) entry which is preliminary data.</text>
</comment>
<feature type="compositionally biased region" description="Basic and acidic residues" evidence="6">
    <location>
        <begin position="338"/>
        <end position="356"/>
    </location>
</feature>
<evidence type="ECO:0000259" key="7">
    <source>
        <dbReference type="Pfam" id="PF00251"/>
    </source>
</evidence>
<dbReference type="EC" id="3.2.1.26" evidence="2"/>
<keyword evidence="4 5" id="KW-0326">Glycosidase</keyword>
<protein>
    <recommendedName>
        <fullName evidence="2">beta-fructofuranosidase</fullName>
        <ecNumber evidence="2">3.2.1.26</ecNumber>
    </recommendedName>
</protein>
<comment type="similarity">
    <text evidence="1 5">Belongs to the glycosyl hydrolase 32 family.</text>
</comment>
<sequence>MYGTATTNALAADPVHDAERHRAVSTQARDPHFPALHLRPPRHWLNDPNGLVFHDGYYHVFFQYNPLSARHADMHWGHFRSPDLLNWELLPIALAPTPGGEDAEGVWSGNAVEADGELIAFYSAKHPGRWYQPVARAVSRDGGLTFTKHERLIVAEPPAGATMFRDPYVWRDGERWRMLVGAALDDGRGAAVQYSSTDLTDWAYQGIFLARAPEPLPGGGTTAQGWECAQYAHFGDGRGAVLISAWNPHEGALCTVAWPGHEEGGSFVAGSPQRLDHGPDFYAPALLPAPDGRWLMWAWIWEARDEERVGARSEWTDEVGWAGMLSLPRELTLGDDGTVRQRPAREVERMRGERRIGATGEARADQPAVLGEIGRICDISVRLETAGGLRLITDVAGSEYLDIVRDPATGEVVVDRTHASLDRRAKGGSWRLPAQAGPVDLRIVLDHSVAEMFTDEGQALTLRLYPVGDAPWRLQAVSAGTAPVPYAVEAWDLAGLPIHDKRPESERMS</sequence>
<dbReference type="PROSITE" id="PS00609">
    <property type="entry name" value="GLYCOSYL_HYDROL_F32"/>
    <property type="match status" value="1"/>
</dbReference>
<name>A0A7W0DSI6_9ACTN</name>
<dbReference type="Pfam" id="PF08244">
    <property type="entry name" value="Glyco_hydro_32C"/>
    <property type="match status" value="1"/>
</dbReference>
<dbReference type="InterPro" id="IPR013189">
    <property type="entry name" value="Glyco_hydro_32_C"/>
</dbReference>
<accession>A0A7W0DSI6</accession>